<organism evidence="3 4">
    <name type="scientific">Caenorhabditis briggsae</name>
    <dbReference type="NCBI Taxonomy" id="6238"/>
    <lineage>
        <taxon>Eukaryota</taxon>
        <taxon>Metazoa</taxon>
        <taxon>Ecdysozoa</taxon>
        <taxon>Nematoda</taxon>
        <taxon>Chromadorea</taxon>
        <taxon>Rhabditida</taxon>
        <taxon>Rhabditina</taxon>
        <taxon>Rhabditomorpha</taxon>
        <taxon>Rhabditoidea</taxon>
        <taxon>Rhabditidae</taxon>
        <taxon>Peloderinae</taxon>
        <taxon>Caenorhabditis</taxon>
    </lineage>
</organism>
<dbReference type="InParanoid" id="H8WH75"/>
<protein>
    <submittedName>
        <fullName evidence="3">Protein CBG26705</fullName>
    </submittedName>
</protein>
<evidence type="ECO:0000313" key="3">
    <source>
        <dbReference type="EMBL" id="CCG58577.1"/>
    </source>
</evidence>
<dbReference type="STRING" id="6238.H8WH75"/>
<evidence type="ECO:0000256" key="1">
    <source>
        <dbReference type="SAM" id="MobiDB-lite"/>
    </source>
</evidence>
<dbReference type="KEGG" id="cbr:CBG_26705"/>
<dbReference type="Proteomes" id="UP000008549">
    <property type="component" value="Unassembled WGS sequence"/>
</dbReference>
<dbReference type="InterPro" id="IPR048962">
    <property type="entry name" value="ARIH1-like_UBL"/>
</dbReference>
<dbReference type="EMBL" id="HE601362">
    <property type="protein sequence ID" value="CCG58577.1"/>
    <property type="molecule type" value="Genomic_DNA"/>
</dbReference>
<keyword evidence="4" id="KW-1185">Reference proteome</keyword>
<feature type="region of interest" description="Disordered" evidence="1">
    <location>
        <begin position="1"/>
        <end position="23"/>
    </location>
</feature>
<dbReference type="eggNOG" id="KOG1815">
    <property type="taxonomic scope" value="Eukaryota"/>
</dbReference>
<dbReference type="RefSeq" id="XP_045100857.1">
    <property type="nucleotide sequence ID" value="XM_045243058.1"/>
</dbReference>
<reference evidence="3 4" key="2">
    <citation type="journal article" date="2011" name="PLoS Genet.">
        <title>Caenorhabditis briggsae recombinant inbred line genotypes reveal inter-strain incompatibility and the evolution of recombination.</title>
        <authorList>
            <person name="Ross J.A."/>
            <person name="Koboldt D.C."/>
            <person name="Staisch J.E."/>
            <person name="Chamberlin H.M."/>
            <person name="Gupta B.P."/>
            <person name="Miller R.D."/>
            <person name="Baird S.E."/>
            <person name="Haag E.S."/>
        </authorList>
    </citation>
    <scope>NUCLEOTIDE SEQUENCE [LARGE SCALE GENOMIC DNA]</scope>
    <source>
        <strain evidence="3 4">AF16</strain>
    </source>
</reference>
<proteinExistence type="predicted"/>
<feature type="domain" description="E3 ubiquitin-protein ligase ARIH1-like UBA-like" evidence="2">
    <location>
        <begin position="44"/>
        <end position="83"/>
    </location>
</feature>
<dbReference type="AlphaFoldDB" id="H8WH75"/>
<dbReference type="Pfam" id="PF21235">
    <property type="entry name" value="UBA_ARI1"/>
    <property type="match status" value="1"/>
</dbReference>
<reference evidence="3 4" key="1">
    <citation type="journal article" date="2003" name="PLoS Biol.">
        <title>The genome sequence of Caenorhabditis briggsae: a platform for comparative genomics.</title>
        <authorList>
            <person name="Stein L.D."/>
            <person name="Bao Z."/>
            <person name="Blasiar D."/>
            <person name="Blumenthal T."/>
            <person name="Brent M.R."/>
            <person name="Chen N."/>
            <person name="Chinwalla A."/>
            <person name="Clarke L."/>
            <person name="Clee C."/>
            <person name="Coghlan A."/>
            <person name="Coulson A."/>
            <person name="D'Eustachio P."/>
            <person name="Fitch D.H."/>
            <person name="Fulton L.A."/>
            <person name="Fulton R.E."/>
            <person name="Griffiths-Jones S."/>
            <person name="Harris T.W."/>
            <person name="Hillier L.W."/>
            <person name="Kamath R."/>
            <person name="Kuwabara P.E."/>
            <person name="Mardis E.R."/>
            <person name="Marra M.A."/>
            <person name="Miner T.L."/>
            <person name="Minx P."/>
            <person name="Mullikin J.C."/>
            <person name="Plumb R.W."/>
            <person name="Rogers J."/>
            <person name="Schein J.E."/>
            <person name="Sohrmann M."/>
            <person name="Spieth J."/>
            <person name="Stajich J.E."/>
            <person name="Wei C."/>
            <person name="Willey D."/>
            <person name="Wilson R.K."/>
            <person name="Durbin R."/>
            <person name="Waterston R.H."/>
        </authorList>
    </citation>
    <scope>NUCLEOTIDE SEQUENCE [LARGE SCALE GENOMIC DNA]</scope>
    <source>
        <strain evidence="3 4">AF16</strain>
    </source>
</reference>
<name>H8WH75_CAEBR</name>
<dbReference type="CTD" id="68918176"/>
<feature type="non-terminal residue" evidence="3">
    <location>
        <position position="108"/>
    </location>
</feature>
<evidence type="ECO:0000313" key="4">
    <source>
        <dbReference type="Proteomes" id="UP000008549"/>
    </source>
</evidence>
<dbReference type="GeneID" id="68918176"/>
<evidence type="ECO:0000313" key="5">
    <source>
        <dbReference type="WormBase" id="CBG26705"/>
    </source>
</evidence>
<accession>H8WH75</accession>
<sequence length="108" mass="12936">MNSDFSDDEEYVEENDEDLSDEDEMMEKKVEYHKFMTHGELEIEMKKTIAEVQAVLQVRNGICRILLHKFKWKTEALFDKFYDCLDMTEFLKSCQIIRKSENEESHKG</sequence>
<evidence type="ECO:0000259" key="2">
    <source>
        <dbReference type="Pfam" id="PF21235"/>
    </source>
</evidence>
<dbReference type="WormBase" id="CBG26705">
    <property type="protein sequence ID" value="CBP37953"/>
    <property type="gene ID" value="WBGene00088119"/>
</dbReference>
<gene>
    <name evidence="3 5" type="ORF">CBG26705</name>
    <name evidence="3" type="ORF">CBG_26705</name>
</gene>